<name>A0A7I8D0S5_9FIRM</name>
<dbReference type="GO" id="GO:0006310">
    <property type="term" value="P:DNA recombination"/>
    <property type="evidence" value="ECO:0007669"/>
    <property type="project" value="UniProtKB-KW"/>
</dbReference>
<dbReference type="Pfam" id="PF00589">
    <property type="entry name" value="Phage_integrase"/>
    <property type="match status" value="1"/>
</dbReference>
<accession>A0A7I8D0S5</accession>
<evidence type="ECO:0000256" key="6">
    <source>
        <dbReference type="ARBA" id="ARBA00023125"/>
    </source>
</evidence>
<organism evidence="12 13">
    <name type="scientific">Solibaculum mannosilyticum</name>
    <dbReference type="NCBI Taxonomy" id="2780922"/>
    <lineage>
        <taxon>Bacteria</taxon>
        <taxon>Bacillati</taxon>
        <taxon>Bacillota</taxon>
        <taxon>Clostridia</taxon>
        <taxon>Eubacteriales</taxon>
        <taxon>Oscillospiraceae</taxon>
        <taxon>Solibaculum</taxon>
    </lineage>
</organism>
<comment type="subcellular location">
    <subcellularLocation>
        <location evidence="1">Cytoplasm</location>
    </subcellularLocation>
</comment>
<evidence type="ECO:0000256" key="1">
    <source>
        <dbReference type="ARBA" id="ARBA00004496"/>
    </source>
</evidence>
<keyword evidence="3" id="KW-0132">Cell division</keyword>
<evidence type="ECO:0000256" key="9">
    <source>
        <dbReference type="PROSITE-ProRule" id="PRU01248"/>
    </source>
</evidence>
<dbReference type="InterPro" id="IPR011010">
    <property type="entry name" value="DNA_brk_join_enz"/>
</dbReference>
<evidence type="ECO:0000256" key="3">
    <source>
        <dbReference type="ARBA" id="ARBA00022618"/>
    </source>
</evidence>
<gene>
    <name evidence="12" type="primary">xerC</name>
    <name evidence="12" type="ORF">C12CBH8_10160</name>
</gene>
<evidence type="ECO:0000256" key="2">
    <source>
        <dbReference type="ARBA" id="ARBA00022490"/>
    </source>
</evidence>
<dbReference type="GO" id="GO:0051301">
    <property type="term" value="P:cell division"/>
    <property type="evidence" value="ECO:0007669"/>
    <property type="project" value="UniProtKB-KW"/>
</dbReference>
<keyword evidence="2" id="KW-0963">Cytoplasm</keyword>
<evidence type="ECO:0000313" key="13">
    <source>
        <dbReference type="Proteomes" id="UP000593890"/>
    </source>
</evidence>
<keyword evidence="7" id="KW-0233">DNA recombination</keyword>
<keyword evidence="8" id="KW-0131">Cell cycle</keyword>
<evidence type="ECO:0000259" key="10">
    <source>
        <dbReference type="PROSITE" id="PS51898"/>
    </source>
</evidence>
<keyword evidence="13" id="KW-1185">Reference proteome</keyword>
<evidence type="ECO:0000313" key="12">
    <source>
        <dbReference type="EMBL" id="BCI60377.1"/>
    </source>
</evidence>
<dbReference type="GO" id="GO:0005737">
    <property type="term" value="C:cytoplasm"/>
    <property type="evidence" value="ECO:0007669"/>
    <property type="project" value="UniProtKB-SubCell"/>
</dbReference>
<dbReference type="EMBL" id="AP023321">
    <property type="protein sequence ID" value="BCI60377.1"/>
    <property type="molecule type" value="Genomic_DNA"/>
</dbReference>
<evidence type="ECO:0000256" key="4">
    <source>
        <dbReference type="ARBA" id="ARBA00022829"/>
    </source>
</evidence>
<dbReference type="Gene3D" id="1.10.150.130">
    <property type="match status" value="1"/>
</dbReference>
<sequence length="343" mass="39574">MKRDYLDQCPLVLRSFLGYLENTLGKSPKTVEEYFLDIRTFLRYLKYSRHLAPSDQPIESIEIDDVTIDLLKTVTLSDAYEFFHYVRVDRGNQSAARARKVCSLKAFFKFLTTKSKSSERLESDPLAELDAPKIKRSLPKYLTLEQSIELLNSVEGEFQQRDYCILTLFLNCGLRLSELVGLNLGDIRSDHTMRVTGKGNKERTVYLNEACLTAIDNYLKVRPHEGVKDRYALFLSKQKQRISPKTVQWMVKHYLEKIGLDGQGYSVHKLRHTAATLMYQHGDVNIRVLQELLGHENLSTTEIYTHVSDKQLQQGIEANPLANVKMRNSPVIKIKKEKEPDEE</sequence>
<feature type="domain" description="Core-binding (CB)" evidence="11">
    <location>
        <begin position="7"/>
        <end position="112"/>
    </location>
</feature>
<dbReference type="PANTHER" id="PTHR30349">
    <property type="entry name" value="PHAGE INTEGRASE-RELATED"/>
    <property type="match status" value="1"/>
</dbReference>
<evidence type="ECO:0000259" key="11">
    <source>
        <dbReference type="PROSITE" id="PS51900"/>
    </source>
</evidence>
<evidence type="ECO:0000256" key="8">
    <source>
        <dbReference type="ARBA" id="ARBA00023306"/>
    </source>
</evidence>
<dbReference type="AlphaFoldDB" id="A0A7I8D0S5"/>
<evidence type="ECO:0000256" key="5">
    <source>
        <dbReference type="ARBA" id="ARBA00022908"/>
    </source>
</evidence>
<dbReference type="Gene3D" id="1.10.443.10">
    <property type="entry name" value="Intergrase catalytic core"/>
    <property type="match status" value="1"/>
</dbReference>
<dbReference type="GO" id="GO:0015074">
    <property type="term" value="P:DNA integration"/>
    <property type="evidence" value="ECO:0007669"/>
    <property type="project" value="UniProtKB-KW"/>
</dbReference>
<dbReference type="RefSeq" id="WP_090263363.1">
    <property type="nucleotide sequence ID" value="NZ_AP023321.1"/>
</dbReference>
<dbReference type="InterPro" id="IPR050090">
    <property type="entry name" value="Tyrosine_recombinase_XerCD"/>
</dbReference>
<dbReference type="InterPro" id="IPR010998">
    <property type="entry name" value="Integrase_recombinase_N"/>
</dbReference>
<dbReference type="InterPro" id="IPR002104">
    <property type="entry name" value="Integrase_catalytic"/>
</dbReference>
<dbReference type="InterPro" id="IPR044068">
    <property type="entry name" value="CB"/>
</dbReference>
<dbReference type="SUPFAM" id="SSF56349">
    <property type="entry name" value="DNA breaking-rejoining enzymes"/>
    <property type="match status" value="1"/>
</dbReference>
<dbReference type="GO" id="GO:0007059">
    <property type="term" value="P:chromosome segregation"/>
    <property type="evidence" value="ECO:0007669"/>
    <property type="project" value="UniProtKB-KW"/>
</dbReference>
<proteinExistence type="predicted"/>
<dbReference type="PROSITE" id="PS51898">
    <property type="entry name" value="TYR_RECOMBINASE"/>
    <property type="match status" value="1"/>
</dbReference>
<dbReference type="KEGG" id="sman:C12CBH8_10160"/>
<keyword evidence="4" id="KW-0159">Chromosome partition</keyword>
<dbReference type="PROSITE" id="PS51900">
    <property type="entry name" value="CB"/>
    <property type="match status" value="1"/>
</dbReference>
<dbReference type="GO" id="GO:0003677">
    <property type="term" value="F:DNA binding"/>
    <property type="evidence" value="ECO:0007669"/>
    <property type="project" value="UniProtKB-UniRule"/>
</dbReference>
<protein>
    <submittedName>
        <fullName evidence="12">Tyrosine recombinase XerC</fullName>
    </submittedName>
</protein>
<keyword evidence="6 9" id="KW-0238">DNA-binding</keyword>
<reference evidence="13" key="1">
    <citation type="submission" date="2020-07" db="EMBL/GenBank/DDBJ databases">
        <title>Complete genome sequencing of Clostridia bacterium strain 12CBH8.</title>
        <authorList>
            <person name="Sakamoto M."/>
            <person name="Murakami T."/>
            <person name="Mori H."/>
        </authorList>
    </citation>
    <scope>NUCLEOTIDE SEQUENCE [LARGE SCALE GENOMIC DNA]</scope>
    <source>
        <strain evidence="13">12CBH8</strain>
    </source>
</reference>
<feature type="domain" description="Tyr recombinase" evidence="10">
    <location>
        <begin position="137"/>
        <end position="317"/>
    </location>
</feature>
<keyword evidence="5" id="KW-0229">DNA integration</keyword>
<dbReference type="PANTHER" id="PTHR30349:SF77">
    <property type="entry name" value="TYROSINE RECOMBINASE XERC"/>
    <property type="match status" value="1"/>
</dbReference>
<dbReference type="Proteomes" id="UP000593890">
    <property type="component" value="Chromosome"/>
</dbReference>
<dbReference type="InterPro" id="IPR013762">
    <property type="entry name" value="Integrase-like_cat_sf"/>
</dbReference>
<evidence type="ECO:0000256" key="7">
    <source>
        <dbReference type="ARBA" id="ARBA00023172"/>
    </source>
</evidence>